<dbReference type="GO" id="GO:0030638">
    <property type="term" value="P:polyketide metabolic process"/>
    <property type="evidence" value="ECO:0007669"/>
    <property type="project" value="InterPro"/>
</dbReference>
<comment type="caution">
    <text evidence="1">The sequence shown here is derived from an EMBL/GenBank/DDBJ whole genome shotgun (WGS) entry which is preliminary data.</text>
</comment>
<protein>
    <recommendedName>
        <fullName evidence="3">Ester cyclase</fullName>
    </recommendedName>
</protein>
<dbReference type="PANTHER" id="PTHR38436">
    <property type="entry name" value="POLYKETIDE CYCLASE SNOAL-LIKE DOMAIN"/>
    <property type="match status" value="1"/>
</dbReference>
<keyword evidence="2" id="KW-1185">Reference proteome</keyword>
<reference evidence="1 2" key="1">
    <citation type="submission" date="2016-10" db="EMBL/GenBank/DDBJ databases">
        <authorList>
            <person name="Varghese N."/>
            <person name="Submissions S."/>
        </authorList>
    </citation>
    <scope>NUCLEOTIDE SEQUENCE [LARGE SCALE GENOMIC DNA]</scope>
    <source>
        <strain evidence="1 2">DSM 14526</strain>
    </source>
</reference>
<dbReference type="InterPro" id="IPR009959">
    <property type="entry name" value="Cyclase_SnoaL-like"/>
</dbReference>
<evidence type="ECO:0008006" key="3">
    <source>
        <dbReference type="Google" id="ProtNLM"/>
    </source>
</evidence>
<dbReference type="SUPFAM" id="SSF54427">
    <property type="entry name" value="NTF2-like"/>
    <property type="match status" value="1"/>
</dbReference>
<dbReference type="Gene3D" id="3.10.450.50">
    <property type="match status" value="1"/>
</dbReference>
<name>A0AB38A260_9LACT</name>
<dbReference type="Proteomes" id="UP000199042">
    <property type="component" value="Unassembled WGS sequence"/>
</dbReference>
<dbReference type="AlphaFoldDB" id="A0AB38A260"/>
<dbReference type="RefSeq" id="WP_086987063.1">
    <property type="nucleotide sequence ID" value="NZ_FJNA01000003.1"/>
</dbReference>
<sequence length="133" mass="14970">MLEENKALIHDFLMKSNKEGRTIVEFCVPNFTAHIGASPTMNLQEFQKFQTNYYASFSESQITLEDMIAEDDKVAFRGVVRAMHTGEFNGIPASGKSVVVPVIGMAKITNGKIVEWWNSPDRLSWMQQIGAVR</sequence>
<evidence type="ECO:0000313" key="2">
    <source>
        <dbReference type="Proteomes" id="UP000199042"/>
    </source>
</evidence>
<organism evidence="1 2">
    <name type="scientific">Trichococcus collinsii</name>
    <dbReference type="NCBI Taxonomy" id="157076"/>
    <lineage>
        <taxon>Bacteria</taxon>
        <taxon>Bacillati</taxon>
        <taxon>Bacillota</taxon>
        <taxon>Bacilli</taxon>
        <taxon>Lactobacillales</taxon>
        <taxon>Carnobacteriaceae</taxon>
        <taxon>Trichococcus</taxon>
    </lineage>
</organism>
<dbReference type="InterPro" id="IPR032710">
    <property type="entry name" value="NTF2-like_dom_sf"/>
</dbReference>
<gene>
    <name evidence="1" type="ORF">SAMN04488525_10552</name>
</gene>
<proteinExistence type="predicted"/>
<dbReference type="Pfam" id="PF07366">
    <property type="entry name" value="SnoaL"/>
    <property type="match status" value="1"/>
</dbReference>
<dbReference type="PANTHER" id="PTHR38436:SF1">
    <property type="entry name" value="ESTER CYCLASE"/>
    <property type="match status" value="1"/>
</dbReference>
<dbReference type="EMBL" id="FNQH01000005">
    <property type="protein sequence ID" value="SEA74625.1"/>
    <property type="molecule type" value="Genomic_DNA"/>
</dbReference>
<evidence type="ECO:0000313" key="1">
    <source>
        <dbReference type="EMBL" id="SEA74625.1"/>
    </source>
</evidence>
<accession>A0AB38A260</accession>